<gene>
    <name evidence="3" type="ORF">CALVIDRAFT_600774</name>
</gene>
<name>A0A167J7N9_CALVF</name>
<proteinExistence type="predicted"/>
<keyword evidence="4" id="KW-1185">Reference proteome</keyword>
<feature type="region of interest" description="Disordered" evidence="1">
    <location>
        <begin position="62"/>
        <end position="163"/>
    </location>
</feature>
<evidence type="ECO:0000313" key="4">
    <source>
        <dbReference type="Proteomes" id="UP000076738"/>
    </source>
</evidence>
<evidence type="ECO:0000256" key="2">
    <source>
        <dbReference type="SAM" id="SignalP"/>
    </source>
</evidence>
<evidence type="ECO:0008006" key="5">
    <source>
        <dbReference type="Google" id="ProtNLM"/>
    </source>
</evidence>
<feature type="compositionally biased region" description="Basic and acidic residues" evidence="1">
    <location>
        <begin position="106"/>
        <end position="125"/>
    </location>
</feature>
<reference evidence="3 4" key="1">
    <citation type="journal article" date="2016" name="Mol. Biol. Evol.">
        <title>Comparative Genomics of Early-Diverging Mushroom-Forming Fungi Provides Insights into the Origins of Lignocellulose Decay Capabilities.</title>
        <authorList>
            <person name="Nagy L.G."/>
            <person name="Riley R."/>
            <person name="Tritt A."/>
            <person name="Adam C."/>
            <person name="Daum C."/>
            <person name="Floudas D."/>
            <person name="Sun H."/>
            <person name="Yadav J.S."/>
            <person name="Pangilinan J."/>
            <person name="Larsson K.H."/>
            <person name="Matsuura K."/>
            <person name="Barry K."/>
            <person name="Labutti K."/>
            <person name="Kuo R."/>
            <person name="Ohm R.A."/>
            <person name="Bhattacharya S.S."/>
            <person name="Shirouzu T."/>
            <person name="Yoshinaga Y."/>
            <person name="Martin F.M."/>
            <person name="Grigoriev I.V."/>
            <person name="Hibbett D.S."/>
        </authorList>
    </citation>
    <scope>NUCLEOTIDE SEQUENCE [LARGE SCALE GENOMIC DNA]</scope>
    <source>
        <strain evidence="3 4">TUFC12733</strain>
    </source>
</reference>
<keyword evidence="2" id="KW-0732">Signal</keyword>
<protein>
    <recommendedName>
        <fullName evidence="5">Secreted protein</fullName>
    </recommendedName>
</protein>
<accession>A0A167J7N9</accession>
<dbReference type="AlphaFoldDB" id="A0A167J7N9"/>
<feature type="chain" id="PRO_5007888780" description="Secreted protein" evidence="2">
    <location>
        <begin position="19"/>
        <end position="163"/>
    </location>
</feature>
<evidence type="ECO:0000313" key="3">
    <source>
        <dbReference type="EMBL" id="KZO93321.1"/>
    </source>
</evidence>
<dbReference type="EMBL" id="KV417302">
    <property type="protein sequence ID" value="KZO93321.1"/>
    <property type="molecule type" value="Genomic_DNA"/>
</dbReference>
<evidence type="ECO:0000256" key="1">
    <source>
        <dbReference type="SAM" id="MobiDB-lite"/>
    </source>
</evidence>
<feature type="signal peptide" evidence="2">
    <location>
        <begin position="1"/>
        <end position="18"/>
    </location>
</feature>
<dbReference type="Proteomes" id="UP000076738">
    <property type="component" value="Unassembled WGS sequence"/>
</dbReference>
<organism evidence="3 4">
    <name type="scientific">Calocera viscosa (strain TUFC12733)</name>
    <dbReference type="NCBI Taxonomy" id="1330018"/>
    <lineage>
        <taxon>Eukaryota</taxon>
        <taxon>Fungi</taxon>
        <taxon>Dikarya</taxon>
        <taxon>Basidiomycota</taxon>
        <taxon>Agaricomycotina</taxon>
        <taxon>Dacrymycetes</taxon>
        <taxon>Dacrymycetales</taxon>
        <taxon>Dacrymycetaceae</taxon>
        <taxon>Calocera</taxon>
    </lineage>
</organism>
<sequence>MRHFVTVLISVFALGVIGHPVNIHDAGAVAPDKGLCCGHWYSIEDDGDEMYNRELDLLPKPPQWAEVGETDSNKRMEEPWPPTHHSYTLDEDENEKRDALQLPTGEGKHSYALDEDETYKRDVVEPHSYTLDEDETYKRAAEEPPPPGHSYTLDEDETYKRSV</sequence>